<keyword evidence="1" id="KW-0411">Iron-sulfur</keyword>
<gene>
    <name evidence="3" type="ORF">M0R45_016535</name>
</gene>
<keyword evidence="1" id="KW-0004">4Fe-4S</keyword>
<keyword evidence="1" id="KW-0239">DNA-directed DNA polymerase</keyword>
<dbReference type="GO" id="GO:0008310">
    <property type="term" value="F:single-stranded DNA 3'-5' DNA exonuclease activity"/>
    <property type="evidence" value="ECO:0007669"/>
    <property type="project" value="TreeGrafter"/>
</dbReference>
<reference evidence="3 4" key="1">
    <citation type="journal article" date="2023" name="G3 (Bethesda)">
        <title>A chromosome-length genome assembly and annotation of blackberry (Rubus argutus, cv. 'Hillquist').</title>
        <authorList>
            <person name="Bruna T."/>
            <person name="Aryal R."/>
            <person name="Dudchenko O."/>
            <person name="Sargent D.J."/>
            <person name="Mead D."/>
            <person name="Buti M."/>
            <person name="Cavallini A."/>
            <person name="Hytonen T."/>
            <person name="Andres J."/>
            <person name="Pham M."/>
            <person name="Weisz D."/>
            <person name="Mascagni F."/>
            <person name="Usai G."/>
            <person name="Natali L."/>
            <person name="Bassil N."/>
            <person name="Fernandez G.E."/>
            <person name="Lomsadze A."/>
            <person name="Armour M."/>
            <person name="Olukolu B."/>
            <person name="Poorten T."/>
            <person name="Britton C."/>
            <person name="Davik J."/>
            <person name="Ashrafi H."/>
            <person name="Aiden E.L."/>
            <person name="Borodovsky M."/>
            <person name="Worthington M."/>
        </authorList>
    </citation>
    <scope>NUCLEOTIDE SEQUENCE [LARGE SCALE GENOMIC DNA]</scope>
    <source>
        <strain evidence="3">PI 553951</strain>
    </source>
</reference>
<keyword evidence="1" id="KW-0479">Metal-binding</keyword>
<keyword evidence="1" id="KW-0238">DNA-binding</keyword>
<keyword evidence="1" id="KW-0539">Nucleus</keyword>
<dbReference type="GO" id="GO:0045004">
    <property type="term" value="P:DNA replication proofreading"/>
    <property type="evidence" value="ECO:0007669"/>
    <property type="project" value="TreeGrafter"/>
</dbReference>
<dbReference type="GO" id="GO:0008270">
    <property type="term" value="F:zinc ion binding"/>
    <property type="evidence" value="ECO:0007669"/>
    <property type="project" value="UniProtKB-KW"/>
</dbReference>
<name>A0AAW1XVI1_RUBAR</name>
<dbReference type="GO" id="GO:0051539">
    <property type="term" value="F:4 iron, 4 sulfur cluster binding"/>
    <property type="evidence" value="ECO:0007669"/>
    <property type="project" value="UniProtKB-KW"/>
</dbReference>
<dbReference type="InterPro" id="IPR013697">
    <property type="entry name" value="DNA_pol_e_suA_C"/>
</dbReference>
<keyword evidence="1" id="KW-0862">Zinc</keyword>
<dbReference type="GO" id="GO:0006297">
    <property type="term" value="P:nucleotide-excision repair, DNA gap filling"/>
    <property type="evidence" value="ECO:0007669"/>
    <property type="project" value="TreeGrafter"/>
</dbReference>
<keyword evidence="1" id="KW-0235">DNA replication</keyword>
<keyword evidence="1" id="KW-0548">Nucleotidyltransferase</keyword>
<dbReference type="Pfam" id="PF08490">
    <property type="entry name" value="DUF1744"/>
    <property type="match status" value="1"/>
</dbReference>
<dbReference type="GO" id="GO:0006272">
    <property type="term" value="P:leading strand elongation"/>
    <property type="evidence" value="ECO:0007669"/>
    <property type="project" value="TreeGrafter"/>
</dbReference>
<proteinExistence type="inferred from homology"/>
<accession>A0AAW1XVI1</accession>
<comment type="catalytic activity">
    <reaction evidence="1">
        <text>DNA(n) + a 2'-deoxyribonucleoside 5'-triphosphate = DNA(n+1) + diphosphate</text>
        <dbReference type="Rhea" id="RHEA:22508"/>
        <dbReference type="Rhea" id="RHEA-COMP:17339"/>
        <dbReference type="Rhea" id="RHEA-COMP:17340"/>
        <dbReference type="ChEBI" id="CHEBI:33019"/>
        <dbReference type="ChEBI" id="CHEBI:61560"/>
        <dbReference type="ChEBI" id="CHEBI:173112"/>
        <dbReference type="EC" id="2.7.7.7"/>
    </reaction>
</comment>
<comment type="similarity">
    <text evidence="1">Belongs to the DNA polymerase type-B family.</text>
</comment>
<dbReference type="AlphaFoldDB" id="A0AAW1XVI1"/>
<keyword evidence="4" id="KW-1185">Reference proteome</keyword>
<keyword evidence="1" id="KW-0808">Transferase</keyword>
<dbReference type="Proteomes" id="UP001457282">
    <property type="component" value="Unassembled WGS sequence"/>
</dbReference>
<organism evidence="3 4">
    <name type="scientific">Rubus argutus</name>
    <name type="common">Southern blackberry</name>
    <dbReference type="NCBI Taxonomy" id="59490"/>
    <lineage>
        <taxon>Eukaryota</taxon>
        <taxon>Viridiplantae</taxon>
        <taxon>Streptophyta</taxon>
        <taxon>Embryophyta</taxon>
        <taxon>Tracheophyta</taxon>
        <taxon>Spermatophyta</taxon>
        <taxon>Magnoliopsida</taxon>
        <taxon>eudicotyledons</taxon>
        <taxon>Gunneridae</taxon>
        <taxon>Pentapetalae</taxon>
        <taxon>rosids</taxon>
        <taxon>fabids</taxon>
        <taxon>Rosales</taxon>
        <taxon>Rosaceae</taxon>
        <taxon>Rosoideae</taxon>
        <taxon>Rosoideae incertae sedis</taxon>
        <taxon>Rubus</taxon>
    </lineage>
</organism>
<dbReference type="InterPro" id="IPR029703">
    <property type="entry name" value="POL2"/>
</dbReference>
<keyword evidence="1" id="KW-0408">Iron</keyword>
<sequence>MLCFLVKQPSHGHEKGALILLDEFRKLGANIIFANFYKVIIDTGKFDIAAAKAYCDSLLNTLQKRETFEWIELEPLHFWHSFLFMDQYNYGGIPVRADESMYGESQVDIVSSWNIAEYLPKKIQDHFIFIVSQFLYIPWNYAQKQSAVRTTLQDGSSCTPSITVAASETLESHMTDFLKAQISSYLLTNFWELFVIQYFI</sequence>
<comment type="subcellular location">
    <subcellularLocation>
        <location evidence="1">Nucleus</location>
    </subcellularLocation>
</comment>
<dbReference type="GO" id="GO:0000278">
    <property type="term" value="P:mitotic cell cycle"/>
    <property type="evidence" value="ECO:0007669"/>
    <property type="project" value="TreeGrafter"/>
</dbReference>
<dbReference type="EMBL" id="JBEDUW010000003">
    <property type="protein sequence ID" value="KAK9939853.1"/>
    <property type="molecule type" value="Genomic_DNA"/>
</dbReference>
<dbReference type="GO" id="GO:0003887">
    <property type="term" value="F:DNA-directed DNA polymerase activity"/>
    <property type="evidence" value="ECO:0007669"/>
    <property type="project" value="UniProtKB-KW"/>
</dbReference>
<evidence type="ECO:0000313" key="3">
    <source>
        <dbReference type="EMBL" id="KAK9939853.1"/>
    </source>
</evidence>
<dbReference type="GO" id="GO:0003677">
    <property type="term" value="F:DNA binding"/>
    <property type="evidence" value="ECO:0007669"/>
    <property type="project" value="UniProtKB-KW"/>
</dbReference>
<dbReference type="PANTHER" id="PTHR10670">
    <property type="entry name" value="DNA POLYMERASE EPSILON CATALYTIC SUBUNIT A"/>
    <property type="match status" value="1"/>
</dbReference>
<evidence type="ECO:0000313" key="4">
    <source>
        <dbReference type="Proteomes" id="UP001457282"/>
    </source>
</evidence>
<keyword evidence="1" id="KW-0863">Zinc-finger</keyword>
<evidence type="ECO:0000259" key="2">
    <source>
        <dbReference type="Pfam" id="PF08490"/>
    </source>
</evidence>
<dbReference type="GO" id="GO:0006287">
    <property type="term" value="P:base-excision repair, gap-filling"/>
    <property type="evidence" value="ECO:0007669"/>
    <property type="project" value="TreeGrafter"/>
</dbReference>
<comment type="function">
    <text evidence="1">DNA polymerase II participates in chromosomal DNA replication.</text>
</comment>
<protein>
    <recommendedName>
        <fullName evidence="1">DNA polymerase epsilon catalytic subunit</fullName>
        <ecNumber evidence="1">2.7.7.7</ecNumber>
    </recommendedName>
</protein>
<comment type="cofactor">
    <cofactor evidence="1">
        <name>[4Fe-4S] cluster</name>
        <dbReference type="ChEBI" id="CHEBI:49883"/>
    </cofactor>
</comment>
<dbReference type="PANTHER" id="PTHR10670:SF0">
    <property type="entry name" value="DNA POLYMERASE EPSILON CATALYTIC SUBUNIT A"/>
    <property type="match status" value="1"/>
</dbReference>
<dbReference type="EC" id="2.7.7.7" evidence="1"/>
<comment type="caution">
    <text evidence="3">The sequence shown here is derived from an EMBL/GenBank/DDBJ whole genome shotgun (WGS) entry which is preliminary data.</text>
</comment>
<evidence type="ECO:0000256" key="1">
    <source>
        <dbReference type="RuleBase" id="RU365029"/>
    </source>
</evidence>
<dbReference type="GO" id="GO:0008622">
    <property type="term" value="C:epsilon DNA polymerase complex"/>
    <property type="evidence" value="ECO:0007669"/>
    <property type="project" value="InterPro"/>
</dbReference>
<feature type="domain" description="DNA polymerase epsilon catalytic subunit A C-terminal" evidence="2">
    <location>
        <begin position="15"/>
        <end position="93"/>
    </location>
</feature>